<gene>
    <name evidence="1" type="ORF">JAAARDRAFT_99306</name>
</gene>
<dbReference type="EMBL" id="KL197752">
    <property type="protein sequence ID" value="KDQ51097.1"/>
    <property type="molecule type" value="Genomic_DNA"/>
</dbReference>
<feature type="non-terminal residue" evidence="1">
    <location>
        <position position="219"/>
    </location>
</feature>
<organism evidence="1 2">
    <name type="scientific">Jaapia argillacea MUCL 33604</name>
    <dbReference type="NCBI Taxonomy" id="933084"/>
    <lineage>
        <taxon>Eukaryota</taxon>
        <taxon>Fungi</taxon>
        <taxon>Dikarya</taxon>
        <taxon>Basidiomycota</taxon>
        <taxon>Agaricomycotina</taxon>
        <taxon>Agaricomycetes</taxon>
        <taxon>Agaricomycetidae</taxon>
        <taxon>Jaapiales</taxon>
        <taxon>Jaapiaceae</taxon>
        <taxon>Jaapia</taxon>
    </lineage>
</organism>
<name>A0A067PJ87_9AGAM</name>
<dbReference type="Proteomes" id="UP000027265">
    <property type="component" value="Unassembled WGS sequence"/>
</dbReference>
<feature type="non-terminal residue" evidence="1">
    <location>
        <position position="1"/>
    </location>
</feature>
<protein>
    <submittedName>
        <fullName evidence="1">Uncharacterized protein</fullName>
    </submittedName>
</protein>
<proteinExistence type="predicted"/>
<accession>A0A067PJ87</accession>
<reference evidence="2" key="1">
    <citation type="journal article" date="2014" name="Proc. Natl. Acad. Sci. U.S.A.">
        <title>Extensive sampling of basidiomycete genomes demonstrates inadequacy of the white-rot/brown-rot paradigm for wood decay fungi.</title>
        <authorList>
            <person name="Riley R."/>
            <person name="Salamov A.A."/>
            <person name="Brown D.W."/>
            <person name="Nagy L.G."/>
            <person name="Floudas D."/>
            <person name="Held B.W."/>
            <person name="Levasseur A."/>
            <person name="Lombard V."/>
            <person name="Morin E."/>
            <person name="Otillar R."/>
            <person name="Lindquist E.A."/>
            <person name="Sun H."/>
            <person name="LaButti K.M."/>
            <person name="Schmutz J."/>
            <person name="Jabbour D."/>
            <person name="Luo H."/>
            <person name="Baker S.E."/>
            <person name="Pisabarro A.G."/>
            <person name="Walton J.D."/>
            <person name="Blanchette R.A."/>
            <person name="Henrissat B."/>
            <person name="Martin F."/>
            <person name="Cullen D."/>
            <person name="Hibbett D.S."/>
            <person name="Grigoriev I.V."/>
        </authorList>
    </citation>
    <scope>NUCLEOTIDE SEQUENCE [LARGE SCALE GENOMIC DNA]</scope>
    <source>
        <strain evidence="2">MUCL 33604</strain>
    </source>
</reference>
<dbReference type="InParanoid" id="A0A067PJ87"/>
<evidence type="ECO:0000313" key="2">
    <source>
        <dbReference type="Proteomes" id="UP000027265"/>
    </source>
</evidence>
<evidence type="ECO:0000313" key="1">
    <source>
        <dbReference type="EMBL" id="KDQ51097.1"/>
    </source>
</evidence>
<keyword evidence="2" id="KW-1185">Reference proteome</keyword>
<dbReference type="AlphaFoldDB" id="A0A067PJ87"/>
<sequence>LQPTSDQEHLDMDAGCYLVAIGIRWQLFKNYTTIDELLAGSEHHLEWKDKVIHEPMFLSSKPQGMGITNKPMTDSYHWDFLRKLSIQSGMGGVEVGPTIYLFRRNMATIAIIALGCERAHQGMGHHGNSKAMEGSYNDGNTQSDWVGAMLNEIIRDPRHEKQSLLIQAIGLLKDVTAAPEISFNDLCIRALILKLLTQQAFDLRVCLQTGDPDWRNAVV</sequence>
<dbReference type="HOGENOM" id="CLU_1042294_0_0_1"/>